<dbReference type="SUPFAM" id="SSF52091">
    <property type="entry name" value="SpoIIaa-like"/>
    <property type="match status" value="1"/>
</dbReference>
<organism evidence="3">
    <name type="scientific">Schlesneria paludicola</name>
    <dbReference type="NCBI Taxonomy" id="360056"/>
    <lineage>
        <taxon>Bacteria</taxon>
        <taxon>Pseudomonadati</taxon>
        <taxon>Planctomycetota</taxon>
        <taxon>Planctomycetia</taxon>
        <taxon>Planctomycetales</taxon>
        <taxon>Planctomycetaceae</taxon>
        <taxon>Schlesneria</taxon>
    </lineage>
</organism>
<keyword evidence="1" id="KW-0472">Membrane</keyword>
<name>A0A7C4QNW3_9PLAN</name>
<evidence type="ECO:0000256" key="1">
    <source>
        <dbReference type="SAM" id="Phobius"/>
    </source>
</evidence>
<evidence type="ECO:0000259" key="2">
    <source>
        <dbReference type="PROSITE" id="PS50801"/>
    </source>
</evidence>
<dbReference type="PROSITE" id="PS50801">
    <property type="entry name" value="STAS"/>
    <property type="match status" value="1"/>
</dbReference>
<keyword evidence="1" id="KW-1133">Transmembrane helix</keyword>
<dbReference type="Pfam" id="PF01740">
    <property type="entry name" value="STAS"/>
    <property type="match status" value="1"/>
</dbReference>
<keyword evidence="1" id="KW-0812">Transmembrane</keyword>
<dbReference type="InterPro" id="IPR002645">
    <property type="entry name" value="STAS_dom"/>
</dbReference>
<sequence>MAPVKAGSCAADVVKPALLPIAVEGGRGTNSGNAACASSVSVLETKMPALPETSQHELFLVEQCGDTLVVAPRGDAVGFTPQAVAAEQNAIALILQREGVKHLVVDLDHANYFGSIVLGALVQMGHQVRAQRGRIALASASAEMLDVLRLMKLDQMWEIFPSRRSALRSVATIPLGERLWAQRKTAVALLVVVAVALTIVYFPRPNYGQRYYVEIAQLWRDAQARKDLAGEEEWERFLKRTEAKLEPMLQHMLRRSDSGKWTEAERYLIYIARDHWRRALARNSPYAEAHSRVVQHFLRCAEAVLENRPPPPLTSDIDLGDHVIRAGE</sequence>
<dbReference type="Gene3D" id="3.30.750.24">
    <property type="entry name" value="STAS domain"/>
    <property type="match status" value="1"/>
</dbReference>
<comment type="caution">
    <text evidence="3">The sequence shown here is derived from an EMBL/GenBank/DDBJ whole genome shotgun (WGS) entry which is preliminary data.</text>
</comment>
<feature type="transmembrane region" description="Helical" evidence="1">
    <location>
        <begin position="185"/>
        <end position="202"/>
    </location>
</feature>
<gene>
    <name evidence="3" type="ORF">ENS64_10010</name>
</gene>
<dbReference type="AlphaFoldDB" id="A0A7C4QNW3"/>
<dbReference type="InterPro" id="IPR036513">
    <property type="entry name" value="STAS_dom_sf"/>
</dbReference>
<feature type="domain" description="STAS" evidence="2">
    <location>
        <begin position="88"/>
        <end position="170"/>
    </location>
</feature>
<dbReference type="CDD" id="cd07043">
    <property type="entry name" value="STAS_anti-anti-sigma_factors"/>
    <property type="match status" value="1"/>
</dbReference>
<reference evidence="3" key="1">
    <citation type="journal article" date="2020" name="mSystems">
        <title>Genome- and Community-Level Interaction Insights into Carbon Utilization and Element Cycling Functions of Hydrothermarchaeota in Hydrothermal Sediment.</title>
        <authorList>
            <person name="Zhou Z."/>
            <person name="Liu Y."/>
            <person name="Xu W."/>
            <person name="Pan J."/>
            <person name="Luo Z.H."/>
            <person name="Li M."/>
        </authorList>
    </citation>
    <scope>NUCLEOTIDE SEQUENCE [LARGE SCALE GENOMIC DNA]</scope>
    <source>
        <strain evidence="3">SpSt-508</strain>
    </source>
</reference>
<proteinExistence type="predicted"/>
<dbReference type="EMBL" id="DSVQ01000012">
    <property type="protein sequence ID" value="HGT39580.1"/>
    <property type="molecule type" value="Genomic_DNA"/>
</dbReference>
<accession>A0A7C4QNW3</accession>
<protein>
    <submittedName>
        <fullName evidence="3">Anti-sigma factor antagonist</fullName>
    </submittedName>
</protein>
<evidence type="ECO:0000313" key="3">
    <source>
        <dbReference type="EMBL" id="HGT39580.1"/>
    </source>
</evidence>